<keyword evidence="3" id="KW-1185">Reference proteome</keyword>
<dbReference type="EMBL" id="BGZK01001344">
    <property type="protein sequence ID" value="GBP77719.1"/>
    <property type="molecule type" value="Genomic_DNA"/>
</dbReference>
<evidence type="ECO:0000256" key="1">
    <source>
        <dbReference type="SAM" id="MobiDB-lite"/>
    </source>
</evidence>
<comment type="caution">
    <text evidence="2">The sequence shown here is derived from an EMBL/GenBank/DDBJ whole genome shotgun (WGS) entry which is preliminary data.</text>
</comment>
<accession>A0A4C1YSU7</accession>
<evidence type="ECO:0000313" key="2">
    <source>
        <dbReference type="EMBL" id="GBP77719.1"/>
    </source>
</evidence>
<evidence type="ECO:0000313" key="3">
    <source>
        <dbReference type="Proteomes" id="UP000299102"/>
    </source>
</evidence>
<protein>
    <submittedName>
        <fullName evidence="2">Uncharacterized protein</fullName>
    </submittedName>
</protein>
<proteinExistence type="predicted"/>
<organism evidence="2 3">
    <name type="scientific">Eumeta variegata</name>
    <name type="common">Bagworm moth</name>
    <name type="synonym">Eumeta japonica</name>
    <dbReference type="NCBI Taxonomy" id="151549"/>
    <lineage>
        <taxon>Eukaryota</taxon>
        <taxon>Metazoa</taxon>
        <taxon>Ecdysozoa</taxon>
        <taxon>Arthropoda</taxon>
        <taxon>Hexapoda</taxon>
        <taxon>Insecta</taxon>
        <taxon>Pterygota</taxon>
        <taxon>Neoptera</taxon>
        <taxon>Endopterygota</taxon>
        <taxon>Lepidoptera</taxon>
        <taxon>Glossata</taxon>
        <taxon>Ditrysia</taxon>
        <taxon>Tineoidea</taxon>
        <taxon>Psychidae</taxon>
        <taxon>Oiketicinae</taxon>
        <taxon>Eumeta</taxon>
    </lineage>
</organism>
<dbReference type="AlphaFoldDB" id="A0A4C1YSU7"/>
<reference evidence="2 3" key="1">
    <citation type="journal article" date="2019" name="Commun. Biol.">
        <title>The bagworm genome reveals a unique fibroin gene that provides high tensile strength.</title>
        <authorList>
            <person name="Kono N."/>
            <person name="Nakamura H."/>
            <person name="Ohtoshi R."/>
            <person name="Tomita M."/>
            <person name="Numata K."/>
            <person name="Arakawa K."/>
        </authorList>
    </citation>
    <scope>NUCLEOTIDE SEQUENCE [LARGE SCALE GENOMIC DNA]</scope>
</reference>
<dbReference type="Proteomes" id="UP000299102">
    <property type="component" value="Unassembled WGS sequence"/>
</dbReference>
<gene>
    <name evidence="2" type="ORF">EVAR_55383_1</name>
</gene>
<feature type="region of interest" description="Disordered" evidence="1">
    <location>
        <begin position="32"/>
        <end position="57"/>
    </location>
</feature>
<sequence length="95" mass="10091">MLVRLRVRDRVLTSVVLQVSICKASPSDEKASGSIVTMAESTDEFSTRKPQAPRPGQNVKLSAADIVIVSAMILFNGPQSALGQRGGLKVRGPSI</sequence>
<name>A0A4C1YSU7_EUMVA</name>